<evidence type="ECO:0000256" key="5">
    <source>
        <dbReference type="ARBA" id="ARBA00023239"/>
    </source>
</evidence>
<evidence type="ECO:0000256" key="3">
    <source>
        <dbReference type="ARBA" id="ARBA00022842"/>
    </source>
</evidence>
<dbReference type="VEuPathDB" id="VectorBase:LDEU011740"/>
<keyword evidence="4" id="KW-1015">Disulfide bond</keyword>
<dbReference type="Gene3D" id="3.20.20.190">
    <property type="entry name" value="Phosphatidylinositol (PI) phosphodiesterase"/>
    <property type="match status" value="1"/>
</dbReference>
<dbReference type="GO" id="GO:0046872">
    <property type="term" value="F:metal ion binding"/>
    <property type="evidence" value="ECO:0007669"/>
    <property type="project" value="UniProtKB-KW"/>
</dbReference>
<organism evidence="6 7">
    <name type="scientific">Leptotrombidium deliense</name>
    <dbReference type="NCBI Taxonomy" id="299467"/>
    <lineage>
        <taxon>Eukaryota</taxon>
        <taxon>Metazoa</taxon>
        <taxon>Ecdysozoa</taxon>
        <taxon>Arthropoda</taxon>
        <taxon>Chelicerata</taxon>
        <taxon>Arachnida</taxon>
        <taxon>Acari</taxon>
        <taxon>Acariformes</taxon>
        <taxon>Trombidiformes</taxon>
        <taxon>Prostigmata</taxon>
        <taxon>Anystina</taxon>
        <taxon>Parasitengona</taxon>
        <taxon>Trombiculoidea</taxon>
        <taxon>Trombiculidae</taxon>
        <taxon>Leptotrombidium</taxon>
    </lineage>
</organism>
<protein>
    <submittedName>
        <fullName evidence="6">Sphingomyelin phosphodiesterase-like protein</fullName>
    </submittedName>
</protein>
<reference evidence="6 7" key="1">
    <citation type="journal article" date="2018" name="Gigascience">
        <title>Genomes of trombidid mites reveal novel predicted allergens and laterally-transferred genes associated with secondary metabolism.</title>
        <authorList>
            <person name="Dong X."/>
            <person name="Chaisiri K."/>
            <person name="Xia D."/>
            <person name="Armstrong S.D."/>
            <person name="Fang Y."/>
            <person name="Donnelly M.J."/>
            <person name="Kadowaki T."/>
            <person name="McGarry J.W."/>
            <person name="Darby A.C."/>
            <person name="Makepeace B.L."/>
        </authorList>
    </citation>
    <scope>NUCLEOTIDE SEQUENCE [LARGE SCALE GENOMIC DNA]</scope>
    <source>
        <strain evidence="6">UoL-UT</strain>
    </source>
</reference>
<name>A0A443RYF3_9ACAR</name>
<keyword evidence="7" id="KW-1185">Reference proteome</keyword>
<keyword evidence="3" id="KW-0460">Magnesium</keyword>
<evidence type="ECO:0000313" key="7">
    <source>
        <dbReference type="Proteomes" id="UP000288716"/>
    </source>
</evidence>
<dbReference type="GO" id="GO:0006629">
    <property type="term" value="P:lipid metabolic process"/>
    <property type="evidence" value="ECO:0007669"/>
    <property type="project" value="InterPro"/>
</dbReference>
<dbReference type="InterPro" id="IPR017946">
    <property type="entry name" value="PLC-like_Pdiesterase_TIM-brl"/>
</dbReference>
<keyword evidence="5" id="KW-0456">Lyase</keyword>
<comment type="catalytic activity">
    <reaction evidence="1">
        <text>an N-(acyl)-sphingosylphosphoethanolamine = an N-(acyl)-sphingosyl-1,3-cyclic phosphate + ethanolamine</text>
        <dbReference type="Rhea" id="RHEA:60648"/>
        <dbReference type="ChEBI" id="CHEBI:57603"/>
        <dbReference type="ChEBI" id="CHEBI:143891"/>
        <dbReference type="ChEBI" id="CHEBI:143892"/>
    </reaction>
</comment>
<accession>A0A443RYF3</accession>
<keyword evidence="2" id="KW-0479">Metal-binding</keyword>
<dbReference type="GO" id="GO:0016829">
    <property type="term" value="F:lyase activity"/>
    <property type="evidence" value="ECO:0007669"/>
    <property type="project" value="UniProtKB-KW"/>
</dbReference>
<dbReference type="EMBL" id="NCKV01018464">
    <property type="protein sequence ID" value="RWS20300.1"/>
    <property type="molecule type" value="Genomic_DNA"/>
</dbReference>
<dbReference type="AlphaFoldDB" id="A0A443RYF3"/>
<evidence type="ECO:0000313" key="6">
    <source>
        <dbReference type="EMBL" id="RWS20300.1"/>
    </source>
</evidence>
<comment type="caution">
    <text evidence="6">The sequence shown here is derived from an EMBL/GenBank/DDBJ whole genome shotgun (WGS) entry which is preliminary data.</text>
</comment>
<evidence type="ECO:0000256" key="2">
    <source>
        <dbReference type="ARBA" id="ARBA00022723"/>
    </source>
</evidence>
<dbReference type="OrthoDB" id="1058301at2759"/>
<dbReference type="Proteomes" id="UP000288716">
    <property type="component" value="Unassembled WGS sequence"/>
</dbReference>
<evidence type="ECO:0000256" key="1">
    <source>
        <dbReference type="ARBA" id="ARBA00000110"/>
    </source>
</evidence>
<proteinExistence type="predicted"/>
<feature type="non-terminal residue" evidence="6">
    <location>
        <position position="1"/>
    </location>
</feature>
<gene>
    <name evidence="6" type="ORF">B4U80_08029</name>
</gene>
<evidence type="ECO:0000256" key="4">
    <source>
        <dbReference type="ARBA" id="ARBA00023157"/>
    </source>
</evidence>
<sequence>EFLRLGANGIEADVKFISRGAPWLTYHGLPCDCLRFCGAQETIENYLTYVKKLTTKLAYLDYWPRFSLLLLDLKTHQIDSSYLKVAGTKFAKVLYDNLFNLNGKQSSLKVLLGVEKTSHKDFIYGFLEKAREQNYNFDNRIGWQISENEDYTSIYNMWNEIGNITNIWYSDGWTNCLILVRDKNRARDLLNKRTACDPSVDSFCPRKFYMWSVDDEIVIRQFWT</sequence>
<dbReference type="GO" id="GO:0008081">
    <property type="term" value="F:phosphoric diester hydrolase activity"/>
    <property type="evidence" value="ECO:0007669"/>
    <property type="project" value="InterPro"/>
</dbReference>